<dbReference type="Proteomes" id="UP000695802">
    <property type="component" value="Unassembled WGS sequence"/>
</dbReference>
<gene>
    <name evidence="1" type="ORF">JR064_04865</name>
</gene>
<name>A0ABS3AZH2_9XANT</name>
<sequence length="91" mass="9286">MEEDLGEALVCLNDPQLAAATVSQSRRIEVTPLVAQVLAAAEDAKELVGGVRDLAAAGLPVLDGAHADAQQLSALDVGQAEDARVAGWADP</sequence>
<keyword evidence="2" id="KW-1185">Reference proteome</keyword>
<organism evidence="1 2">
    <name type="scientific">Xanthomonas bonasiae</name>
    <dbReference type="NCBI Taxonomy" id="2810351"/>
    <lineage>
        <taxon>Bacteria</taxon>
        <taxon>Pseudomonadati</taxon>
        <taxon>Pseudomonadota</taxon>
        <taxon>Gammaproteobacteria</taxon>
        <taxon>Lysobacterales</taxon>
        <taxon>Lysobacteraceae</taxon>
        <taxon>Xanthomonas</taxon>
    </lineage>
</organism>
<dbReference type="EMBL" id="JAFIWB010000003">
    <property type="protein sequence ID" value="MBN6101490.1"/>
    <property type="molecule type" value="Genomic_DNA"/>
</dbReference>
<accession>A0ABS3AZH2</accession>
<reference evidence="1 2" key="1">
    <citation type="submission" date="2021-02" db="EMBL/GenBank/DDBJ databases">
        <title>Taxonomically Unique Crown Gall-Associated Xanthomonas Stains Have Deficiency in Virulence Repertories.</title>
        <authorList>
            <person name="Mafakheri H."/>
            <person name="Taghavi S.M."/>
            <person name="Dimkic I."/>
            <person name="Nemanja K."/>
            <person name="Osdaghi E."/>
        </authorList>
    </citation>
    <scope>NUCLEOTIDE SEQUENCE [LARGE SCALE GENOMIC DNA]</scope>
    <source>
        <strain evidence="1 2">FX4</strain>
    </source>
</reference>
<evidence type="ECO:0000313" key="2">
    <source>
        <dbReference type="Proteomes" id="UP000695802"/>
    </source>
</evidence>
<evidence type="ECO:0000313" key="1">
    <source>
        <dbReference type="EMBL" id="MBN6101490.1"/>
    </source>
</evidence>
<dbReference type="RefSeq" id="WP_206229105.1">
    <property type="nucleotide sequence ID" value="NZ_JAFIWB010000003.1"/>
</dbReference>
<protein>
    <submittedName>
        <fullName evidence="1">Uncharacterized protein</fullName>
    </submittedName>
</protein>
<comment type="caution">
    <text evidence="1">The sequence shown here is derived from an EMBL/GenBank/DDBJ whole genome shotgun (WGS) entry which is preliminary data.</text>
</comment>
<proteinExistence type="predicted"/>